<dbReference type="AlphaFoldDB" id="A0A1H4D1C3"/>
<dbReference type="InterPro" id="IPR046219">
    <property type="entry name" value="DUF6252"/>
</dbReference>
<dbReference type="STRING" id="908615.SAMN05421540_10971"/>
<evidence type="ECO:0000313" key="2">
    <source>
        <dbReference type="Proteomes" id="UP000198820"/>
    </source>
</evidence>
<keyword evidence="2" id="KW-1185">Reference proteome</keyword>
<accession>A0A1H4D1C3</accession>
<reference evidence="1 2" key="1">
    <citation type="submission" date="2016-10" db="EMBL/GenBank/DDBJ databases">
        <authorList>
            <person name="de Groot N.N."/>
        </authorList>
    </citation>
    <scope>NUCLEOTIDE SEQUENCE [LARGE SCALE GENOMIC DNA]</scope>
    <source>
        <strain evidence="1 2">DSM 23581</strain>
    </source>
</reference>
<dbReference type="PROSITE" id="PS51257">
    <property type="entry name" value="PROKAR_LIPOPROTEIN"/>
    <property type="match status" value="1"/>
</dbReference>
<gene>
    <name evidence="1" type="ORF">SAMN05421540_10971</name>
</gene>
<proteinExistence type="predicted"/>
<sequence>MKRFTLVFLIAILTLSCSDTITRDETVFQTMIDNDFFRSQTGVAYLNDEGHLTIESTTNESVKLTTEFSQPGIYTLAPTGVNSATYKTYLGDVYTSKHSNVDGVIEILQINEDGYDGNFNFNAVNETGDTIVFHKGAFFNVPLGNPGGGDIDEPGDLPTEYMLATIDGTLLETQGVTRSISDGRISVTGDFDGAEINISYPETLEPGTYTIADQADLSMDYTEGGTLDAATSGQLTINAAENGFYLGTFNFTTESELLIEAGSFNVQ</sequence>
<protein>
    <submittedName>
        <fullName evidence="1">Uncharacterized protein</fullName>
    </submittedName>
</protein>
<dbReference type="EMBL" id="FNQF01000009">
    <property type="protein sequence ID" value="SEA66388.1"/>
    <property type="molecule type" value="Genomic_DNA"/>
</dbReference>
<organism evidence="1 2">
    <name type="scientific">Psychroflexus halocasei</name>
    <dbReference type="NCBI Taxonomy" id="908615"/>
    <lineage>
        <taxon>Bacteria</taxon>
        <taxon>Pseudomonadati</taxon>
        <taxon>Bacteroidota</taxon>
        <taxon>Flavobacteriia</taxon>
        <taxon>Flavobacteriales</taxon>
        <taxon>Flavobacteriaceae</taxon>
        <taxon>Psychroflexus</taxon>
    </lineage>
</organism>
<dbReference type="RefSeq" id="WP_093245040.1">
    <property type="nucleotide sequence ID" value="NZ_FNQF01000009.1"/>
</dbReference>
<dbReference type="Pfam" id="PF19765">
    <property type="entry name" value="DUF6252"/>
    <property type="match status" value="2"/>
</dbReference>
<dbReference type="Proteomes" id="UP000198820">
    <property type="component" value="Unassembled WGS sequence"/>
</dbReference>
<evidence type="ECO:0000313" key="1">
    <source>
        <dbReference type="EMBL" id="SEA66388.1"/>
    </source>
</evidence>
<name>A0A1H4D1C3_9FLAO</name>